<name>A0AAE1FCB4_PETCI</name>
<sequence length="141" mass="15480">MIVPCEISVGMNQIRENTCSLAYLRGGVEALPPCSTLSLFLSHLNLFLSLSHSTFRHPPKKPGLSSVCLPAFRPPRPLSRVCQSRLSCVTAPRSGIYRPGNNSVSLSVFVSEWPRLSLSPHPPRTFPLLSFLLQVSARPLS</sequence>
<reference evidence="1" key="1">
    <citation type="submission" date="2023-10" db="EMBL/GenBank/DDBJ databases">
        <title>Genome assemblies of two species of porcelain crab, Petrolisthes cinctipes and Petrolisthes manimaculis (Anomura: Porcellanidae).</title>
        <authorList>
            <person name="Angst P."/>
        </authorList>
    </citation>
    <scope>NUCLEOTIDE SEQUENCE</scope>
    <source>
        <strain evidence="1">PB745_01</strain>
        <tissue evidence="1">Gill</tissue>
    </source>
</reference>
<comment type="caution">
    <text evidence="1">The sequence shown here is derived from an EMBL/GenBank/DDBJ whole genome shotgun (WGS) entry which is preliminary data.</text>
</comment>
<dbReference type="Proteomes" id="UP001286313">
    <property type="component" value="Unassembled WGS sequence"/>
</dbReference>
<gene>
    <name evidence="1" type="ORF">Pcinc_023834</name>
</gene>
<accession>A0AAE1FCB4</accession>
<organism evidence="1 2">
    <name type="scientific">Petrolisthes cinctipes</name>
    <name type="common">Flat porcelain crab</name>
    <dbReference type="NCBI Taxonomy" id="88211"/>
    <lineage>
        <taxon>Eukaryota</taxon>
        <taxon>Metazoa</taxon>
        <taxon>Ecdysozoa</taxon>
        <taxon>Arthropoda</taxon>
        <taxon>Crustacea</taxon>
        <taxon>Multicrustacea</taxon>
        <taxon>Malacostraca</taxon>
        <taxon>Eumalacostraca</taxon>
        <taxon>Eucarida</taxon>
        <taxon>Decapoda</taxon>
        <taxon>Pleocyemata</taxon>
        <taxon>Anomura</taxon>
        <taxon>Galatheoidea</taxon>
        <taxon>Porcellanidae</taxon>
        <taxon>Petrolisthes</taxon>
    </lineage>
</organism>
<dbReference type="AlphaFoldDB" id="A0AAE1FCB4"/>
<evidence type="ECO:0000313" key="1">
    <source>
        <dbReference type="EMBL" id="KAK3871001.1"/>
    </source>
</evidence>
<protein>
    <submittedName>
        <fullName evidence="1">Uncharacterized protein</fullName>
    </submittedName>
</protein>
<evidence type="ECO:0000313" key="2">
    <source>
        <dbReference type="Proteomes" id="UP001286313"/>
    </source>
</evidence>
<proteinExistence type="predicted"/>
<dbReference type="EMBL" id="JAWQEG010002579">
    <property type="protein sequence ID" value="KAK3871001.1"/>
    <property type="molecule type" value="Genomic_DNA"/>
</dbReference>
<keyword evidence="2" id="KW-1185">Reference proteome</keyword>